<keyword evidence="3" id="KW-1185">Reference proteome</keyword>
<organism evidence="2 3">
    <name type="scientific">Jimgerdemannia flammicorona</name>
    <dbReference type="NCBI Taxonomy" id="994334"/>
    <lineage>
        <taxon>Eukaryota</taxon>
        <taxon>Fungi</taxon>
        <taxon>Fungi incertae sedis</taxon>
        <taxon>Mucoromycota</taxon>
        <taxon>Mucoromycotina</taxon>
        <taxon>Endogonomycetes</taxon>
        <taxon>Endogonales</taxon>
        <taxon>Endogonaceae</taxon>
        <taxon>Jimgerdemannia</taxon>
    </lineage>
</organism>
<evidence type="ECO:0000313" key="3">
    <source>
        <dbReference type="Proteomes" id="UP000274822"/>
    </source>
</evidence>
<reference evidence="2 3" key="1">
    <citation type="journal article" date="2018" name="New Phytol.">
        <title>Phylogenomics of Endogonaceae and evolution of mycorrhizas within Mucoromycota.</title>
        <authorList>
            <person name="Chang Y."/>
            <person name="Desiro A."/>
            <person name="Na H."/>
            <person name="Sandor L."/>
            <person name="Lipzen A."/>
            <person name="Clum A."/>
            <person name="Barry K."/>
            <person name="Grigoriev I.V."/>
            <person name="Martin F.M."/>
            <person name="Stajich J.E."/>
            <person name="Smith M.E."/>
            <person name="Bonito G."/>
            <person name="Spatafora J.W."/>
        </authorList>
    </citation>
    <scope>NUCLEOTIDE SEQUENCE [LARGE SCALE GENOMIC DNA]</scope>
    <source>
        <strain evidence="2 3">AD002</strain>
    </source>
</reference>
<feature type="compositionally biased region" description="Basic and acidic residues" evidence="1">
    <location>
        <begin position="109"/>
        <end position="153"/>
    </location>
</feature>
<dbReference type="EMBL" id="RBNJ01004738">
    <property type="protein sequence ID" value="RUS29745.1"/>
    <property type="molecule type" value="Genomic_DNA"/>
</dbReference>
<evidence type="ECO:0000313" key="2">
    <source>
        <dbReference type="EMBL" id="RUS29745.1"/>
    </source>
</evidence>
<proteinExistence type="predicted"/>
<name>A0A433QIX2_9FUNG</name>
<dbReference type="Proteomes" id="UP000274822">
    <property type="component" value="Unassembled WGS sequence"/>
</dbReference>
<accession>A0A433QIX2</accession>
<sequence>MLATPLPGICSEPTAEEGPAFVLLEEFVPFAATGQYCTAHCTFPRASWLRRDYPRICHSPASNVYPRCPFLSTVARSCFVVVAPSWVVSELYSRTPPRSSVSGRPRTPSRREDRERSPYSRDRAPRDRGDRAGSDHRDREPPRAEERERERFDGPPPAEGAPRPPAAEGREDGWAE</sequence>
<gene>
    <name evidence="2" type="ORF">BC938DRAFT_480292</name>
</gene>
<feature type="compositionally biased region" description="Pro residues" evidence="1">
    <location>
        <begin position="154"/>
        <end position="165"/>
    </location>
</feature>
<evidence type="ECO:0000256" key="1">
    <source>
        <dbReference type="SAM" id="MobiDB-lite"/>
    </source>
</evidence>
<protein>
    <submittedName>
        <fullName evidence="2">Uncharacterized protein</fullName>
    </submittedName>
</protein>
<dbReference type="AlphaFoldDB" id="A0A433QIX2"/>
<feature type="region of interest" description="Disordered" evidence="1">
    <location>
        <begin position="93"/>
        <end position="176"/>
    </location>
</feature>
<comment type="caution">
    <text evidence="2">The sequence shown here is derived from an EMBL/GenBank/DDBJ whole genome shotgun (WGS) entry which is preliminary data.</text>
</comment>